<feature type="transmembrane region" description="Helical" evidence="12">
    <location>
        <begin position="1146"/>
        <end position="1168"/>
    </location>
</feature>
<evidence type="ECO:0000256" key="1">
    <source>
        <dbReference type="ARBA" id="ARBA00004651"/>
    </source>
</evidence>
<dbReference type="PROSITE" id="PS50893">
    <property type="entry name" value="ABC_TRANSPORTER_2"/>
    <property type="match status" value="2"/>
</dbReference>
<dbReference type="GO" id="GO:0016887">
    <property type="term" value="F:ATP hydrolysis activity"/>
    <property type="evidence" value="ECO:0007669"/>
    <property type="project" value="InterPro"/>
</dbReference>
<dbReference type="SMART" id="SM00382">
    <property type="entry name" value="AAA"/>
    <property type="match status" value="2"/>
</dbReference>
<feature type="domain" description="ABC transporter" evidence="13">
    <location>
        <begin position="1211"/>
        <end position="1442"/>
    </location>
</feature>
<feature type="domain" description="ABC transporter" evidence="13">
    <location>
        <begin position="634"/>
        <end position="854"/>
    </location>
</feature>
<name>A0A9P4XZV7_CRYP1</name>
<feature type="compositionally biased region" description="Basic and acidic residues" evidence="11">
    <location>
        <begin position="852"/>
        <end position="873"/>
    </location>
</feature>
<dbReference type="Pfam" id="PF24357">
    <property type="entry name" value="TMD0_ABC"/>
    <property type="match status" value="1"/>
</dbReference>
<gene>
    <name evidence="15" type="ORF">M406DRAFT_347332</name>
</gene>
<evidence type="ECO:0000259" key="14">
    <source>
        <dbReference type="PROSITE" id="PS50929"/>
    </source>
</evidence>
<sequence length="1444" mass="159157">MCTIGDVDDWGPFIQDAARCEHLSFTLLFEEALMGLLPSTCAFLLAVYRLMVLAKEDIKAQRTWMRTAKLGVNGVFAILALTQLCLYAVPGTPKTRLSLASSVILFLAALAFIPLSALEHTRSVRPSTLLEAYYALTFFLGIIHCHTLWLIRGSNAIAGVVTTTLVVRFLALMAETQSKRRILLNPYQDVSPDGTGGLISMLTLSWLLPLLRTGFSSSLSIRNLYHLHPDMRAETLLFKILRQWNKDTPRNAPGLLFLLMRQQKATILAGGFFRLCLVAFRFAQPFLVQAELQFSADSHSESSTARGTWLVVGYAAVYLGIAICQAGFQYHSRRFVVQLRGSLIPMLYSHVLRTDIRKATEHAPISLVSVDMEKMALGMMTFHETWASAIEIGLFIWLIERQIHVAAAASSLASLACLVAGFFISTRAMGDLTAWLEAIQRRIDITESVLSQFKPVALAGFMDSVTSRISSLRESEIHISKRYRAMVVGVLTMAYSSVVIAPVIGFGLFVFVPSIRGAKVFTVEVAFSSLTAFTLFTSSITSLVQATFEMISALSGFARYAQALHEPPFVDPRVHIASSPSRPPGWTSPLRDSTIMEDPLDDGDEDGGFPMRTFSLTRRRINRLSLLLEEQRCIVARDADIGWPSNTAVIKGASFSIGKNRITAFTGGPGSGKTTLLEAFLGQATISNGTLSTALVRAAYCSQKPWIFEGTIMDNIVNCCTFSKSRYEAVVTACGLGQEISRMPLGDRTPTGSGGSRLSGGQRKRVALARAVYCGLDLLILDDVLSGLDPETSKTVWKSLSGVNGLFRREGRTVIFSSVHGKHIRYEKQTSTFALGLPGMPMDTWAMPMQRAENDGPGTKKEQSGDNTDKQKASGDWQAYSYYVLSIGRRSTLILVVFTFLMVIGLQLPQIWIALWAQANVNHDGLSSATYYGIYVLMGGLALLFLVSGGSYFLLKMVPQSARILHQALLVTTLRASIVFINDQSIGSILNRFSQDLTIVDTDVPISGFNTTFYMLSIIVQAVIISISSKYMAAVMVVFLLFCYLVQAFYLRTSRQLRILDIEAKAPLISHVSDTMAGLKTIQSAGWTTHFETMALNILDSSQRPFYLMYCVQVWLGFVLDLMVAIVAILLVSITNRLQGSATGGFLGVALTSIVSFGVNLNTLLVSWTQIETALQAVLRIRDYSKNTPMEGDDSDKALLTTSQWPEVGRIEFRDVCASYGKTAGRVLDTLSFVVEPGTTVGICGRSGSGKSSLLATLYRFLDPESGTILIDGVDTQQVPVRRVRDSLVNVPQDAFLLPGSLRYNLDPSNTKSDEELIAALQAAHLWSSSMYDNGLDTLVDEYTFSSGQRQGLSLARALLREGNIVTVDELTSALDAEDADIMRETFVNHFNSRTVLMISHRLDDLLACDRVLVIEDGRFVEYDDTEILWEDDNSRFRRMFDSF</sequence>
<dbReference type="Pfam" id="PF00664">
    <property type="entry name" value="ABC_membrane"/>
    <property type="match status" value="1"/>
</dbReference>
<dbReference type="PROSITE" id="PS00211">
    <property type="entry name" value="ABC_TRANSPORTER_1"/>
    <property type="match status" value="1"/>
</dbReference>
<feature type="transmembrane region" description="Helical" evidence="12">
    <location>
        <begin position="1006"/>
        <end position="1024"/>
    </location>
</feature>
<keyword evidence="3" id="KW-0813">Transport</keyword>
<feature type="transmembrane region" description="Helical" evidence="12">
    <location>
        <begin position="265"/>
        <end position="287"/>
    </location>
</feature>
<dbReference type="PANTHER" id="PTHR24223:SF399">
    <property type="entry name" value="ABC TRANSPORTER ATNG"/>
    <property type="match status" value="1"/>
</dbReference>
<feature type="transmembrane region" description="Helical" evidence="12">
    <location>
        <begin position="485"/>
        <end position="513"/>
    </location>
</feature>
<feature type="transmembrane region" description="Helical" evidence="12">
    <location>
        <begin position="130"/>
        <end position="151"/>
    </location>
</feature>
<evidence type="ECO:0000256" key="7">
    <source>
        <dbReference type="ARBA" id="ARBA00022840"/>
    </source>
</evidence>
<proteinExistence type="inferred from homology"/>
<evidence type="ECO:0000256" key="11">
    <source>
        <dbReference type="SAM" id="MobiDB-lite"/>
    </source>
</evidence>
<evidence type="ECO:0000256" key="12">
    <source>
        <dbReference type="SAM" id="Phobius"/>
    </source>
</evidence>
<feature type="transmembrane region" description="Helical" evidence="12">
    <location>
        <begin position="376"/>
        <end position="399"/>
    </location>
</feature>
<keyword evidence="8 12" id="KW-1133">Transmembrane helix</keyword>
<dbReference type="Proteomes" id="UP000803844">
    <property type="component" value="Unassembled WGS sequence"/>
</dbReference>
<dbReference type="FunFam" id="3.40.50.300:FF:002145">
    <property type="entry name" value="ABC transporter (MsbA subfamily)"/>
    <property type="match status" value="1"/>
</dbReference>
<keyword evidence="5 12" id="KW-0812">Transmembrane</keyword>
<feature type="transmembrane region" description="Helical" evidence="12">
    <location>
        <begin position="525"/>
        <end position="544"/>
    </location>
</feature>
<evidence type="ECO:0000256" key="5">
    <source>
        <dbReference type="ARBA" id="ARBA00022692"/>
    </source>
</evidence>
<feature type="transmembrane region" description="Helical" evidence="12">
    <location>
        <begin position="1107"/>
        <end position="1134"/>
    </location>
</feature>
<dbReference type="InterPro" id="IPR017871">
    <property type="entry name" value="ABC_transporter-like_CS"/>
</dbReference>
<feature type="transmembrane region" description="Helical" evidence="12">
    <location>
        <begin position="70"/>
        <end position="89"/>
    </location>
</feature>
<keyword evidence="9 12" id="KW-0472">Membrane</keyword>
<dbReference type="SUPFAM" id="SSF90123">
    <property type="entry name" value="ABC transporter transmembrane region"/>
    <property type="match status" value="2"/>
</dbReference>
<dbReference type="GO" id="GO:0005886">
    <property type="term" value="C:plasma membrane"/>
    <property type="evidence" value="ECO:0007669"/>
    <property type="project" value="UniProtKB-SubCell"/>
</dbReference>
<dbReference type="PROSITE" id="PS50929">
    <property type="entry name" value="ABC_TM1F"/>
    <property type="match status" value="2"/>
</dbReference>
<dbReference type="InterPro" id="IPR050173">
    <property type="entry name" value="ABC_transporter_C-like"/>
</dbReference>
<keyword evidence="7 15" id="KW-0067">ATP-binding</keyword>
<keyword evidence="16" id="KW-1185">Reference proteome</keyword>
<keyword evidence="6" id="KW-0547">Nucleotide-binding</keyword>
<keyword evidence="4" id="KW-1003">Cell membrane</keyword>
<evidence type="ECO:0000256" key="6">
    <source>
        <dbReference type="ARBA" id="ARBA00022741"/>
    </source>
</evidence>
<dbReference type="CDD" id="cd18580">
    <property type="entry name" value="ABC_6TM_ABCC_D2"/>
    <property type="match status" value="1"/>
</dbReference>
<keyword evidence="10" id="KW-0325">Glycoprotein</keyword>
<dbReference type="RefSeq" id="XP_040774904.1">
    <property type="nucleotide sequence ID" value="XM_040922278.1"/>
</dbReference>
<dbReference type="GeneID" id="63839407"/>
<feature type="transmembrane region" description="Helical" evidence="12">
    <location>
        <begin position="95"/>
        <end position="118"/>
    </location>
</feature>
<feature type="transmembrane region" description="Helical" evidence="12">
    <location>
        <begin position="893"/>
        <end position="917"/>
    </location>
</feature>
<accession>A0A9P4XZV7</accession>
<dbReference type="GO" id="GO:0140359">
    <property type="term" value="F:ABC-type transporter activity"/>
    <property type="evidence" value="ECO:0007669"/>
    <property type="project" value="InterPro"/>
</dbReference>
<dbReference type="FunFam" id="1.20.1560.10:FF:000066">
    <property type="entry name" value="ABC multidrug transporter (Eurofung)"/>
    <property type="match status" value="1"/>
</dbReference>
<dbReference type="InterPro" id="IPR036640">
    <property type="entry name" value="ABC1_TM_sf"/>
</dbReference>
<dbReference type="EMBL" id="MU032349">
    <property type="protein sequence ID" value="KAF3763943.1"/>
    <property type="molecule type" value="Genomic_DNA"/>
</dbReference>
<dbReference type="GO" id="GO:0005524">
    <property type="term" value="F:ATP binding"/>
    <property type="evidence" value="ECO:0007669"/>
    <property type="project" value="UniProtKB-KW"/>
</dbReference>
<dbReference type="InterPro" id="IPR027417">
    <property type="entry name" value="P-loop_NTPase"/>
</dbReference>
<dbReference type="InterPro" id="IPR003439">
    <property type="entry name" value="ABC_transporter-like_ATP-bd"/>
</dbReference>
<evidence type="ECO:0000256" key="4">
    <source>
        <dbReference type="ARBA" id="ARBA00022475"/>
    </source>
</evidence>
<dbReference type="Gene3D" id="1.20.1560.10">
    <property type="entry name" value="ABC transporter type 1, transmembrane domain"/>
    <property type="match status" value="2"/>
</dbReference>
<evidence type="ECO:0000313" key="15">
    <source>
        <dbReference type="EMBL" id="KAF3763943.1"/>
    </source>
</evidence>
<dbReference type="InterPro" id="IPR003593">
    <property type="entry name" value="AAA+_ATPase"/>
</dbReference>
<evidence type="ECO:0000256" key="2">
    <source>
        <dbReference type="ARBA" id="ARBA00009726"/>
    </source>
</evidence>
<dbReference type="InterPro" id="IPR011527">
    <property type="entry name" value="ABC1_TM_dom"/>
</dbReference>
<feature type="transmembrane region" description="Helical" evidence="12">
    <location>
        <begin position="405"/>
        <end position="424"/>
    </location>
</feature>
<feature type="domain" description="ABC transmembrane type-1" evidence="14">
    <location>
        <begin position="893"/>
        <end position="1173"/>
    </location>
</feature>
<feature type="domain" description="ABC transmembrane type-1" evidence="14">
    <location>
        <begin position="268"/>
        <end position="552"/>
    </location>
</feature>
<dbReference type="SUPFAM" id="SSF52540">
    <property type="entry name" value="P-loop containing nucleoside triphosphate hydrolases"/>
    <property type="match status" value="2"/>
</dbReference>
<comment type="similarity">
    <text evidence="2">Belongs to the ABC transporter superfamily. ABCC family. Conjugate transporter (TC 3.A.1.208) subfamily.</text>
</comment>
<comment type="subcellular location">
    <subcellularLocation>
        <location evidence="1">Cell membrane</location>
        <topology evidence="1">Multi-pass membrane protein</topology>
    </subcellularLocation>
</comment>
<protein>
    <submittedName>
        <fullName evidence="15">ATP-binding cassette transporter</fullName>
    </submittedName>
</protein>
<dbReference type="InterPro" id="IPR056227">
    <property type="entry name" value="TMD0_ABC"/>
</dbReference>
<evidence type="ECO:0000259" key="13">
    <source>
        <dbReference type="PROSITE" id="PS50893"/>
    </source>
</evidence>
<organism evidence="15 16">
    <name type="scientific">Cryphonectria parasitica (strain ATCC 38755 / EP155)</name>
    <dbReference type="NCBI Taxonomy" id="660469"/>
    <lineage>
        <taxon>Eukaryota</taxon>
        <taxon>Fungi</taxon>
        <taxon>Dikarya</taxon>
        <taxon>Ascomycota</taxon>
        <taxon>Pezizomycotina</taxon>
        <taxon>Sordariomycetes</taxon>
        <taxon>Sordariomycetidae</taxon>
        <taxon>Diaporthales</taxon>
        <taxon>Cryphonectriaceae</taxon>
        <taxon>Cryphonectria-Endothia species complex</taxon>
        <taxon>Cryphonectria</taxon>
    </lineage>
</organism>
<reference evidence="15" key="1">
    <citation type="journal article" date="2020" name="Phytopathology">
        <title>Genome sequence of the chestnut blight fungus Cryphonectria parasitica EP155: A fundamental resource for an archetypical invasive plant pathogen.</title>
        <authorList>
            <person name="Crouch J.A."/>
            <person name="Dawe A."/>
            <person name="Aerts A."/>
            <person name="Barry K."/>
            <person name="Churchill A.C.L."/>
            <person name="Grimwood J."/>
            <person name="Hillman B."/>
            <person name="Milgroom M.G."/>
            <person name="Pangilinan J."/>
            <person name="Smith M."/>
            <person name="Salamov A."/>
            <person name="Schmutz J."/>
            <person name="Yadav J."/>
            <person name="Grigoriev I.V."/>
            <person name="Nuss D."/>
        </authorList>
    </citation>
    <scope>NUCLEOTIDE SEQUENCE</scope>
    <source>
        <strain evidence="15">EP155</strain>
    </source>
</reference>
<feature type="region of interest" description="Disordered" evidence="11">
    <location>
        <begin position="849"/>
        <end position="873"/>
    </location>
</feature>
<evidence type="ECO:0000256" key="10">
    <source>
        <dbReference type="ARBA" id="ARBA00023180"/>
    </source>
</evidence>
<feature type="transmembrane region" description="Helical" evidence="12">
    <location>
        <begin position="929"/>
        <end position="955"/>
    </location>
</feature>
<feature type="transmembrane region" description="Helical" evidence="12">
    <location>
        <begin position="32"/>
        <end position="50"/>
    </location>
</feature>
<evidence type="ECO:0000256" key="8">
    <source>
        <dbReference type="ARBA" id="ARBA00022989"/>
    </source>
</evidence>
<comment type="caution">
    <text evidence="15">The sequence shown here is derived from an EMBL/GenBank/DDBJ whole genome shotgun (WGS) entry which is preliminary data.</text>
</comment>
<evidence type="ECO:0000313" key="16">
    <source>
        <dbReference type="Proteomes" id="UP000803844"/>
    </source>
</evidence>
<feature type="transmembrane region" description="Helical" evidence="12">
    <location>
        <begin position="157"/>
        <end position="174"/>
    </location>
</feature>
<feature type="transmembrane region" description="Helical" evidence="12">
    <location>
        <begin position="307"/>
        <end position="328"/>
    </location>
</feature>
<dbReference type="Gene3D" id="3.40.50.300">
    <property type="entry name" value="P-loop containing nucleotide triphosphate hydrolases"/>
    <property type="match status" value="2"/>
</dbReference>
<feature type="transmembrane region" description="Helical" evidence="12">
    <location>
        <begin position="1031"/>
        <end position="1050"/>
    </location>
</feature>
<dbReference type="Pfam" id="PF00005">
    <property type="entry name" value="ABC_tran"/>
    <property type="match status" value="2"/>
</dbReference>
<evidence type="ECO:0000256" key="9">
    <source>
        <dbReference type="ARBA" id="ARBA00023136"/>
    </source>
</evidence>
<dbReference type="InterPro" id="IPR044726">
    <property type="entry name" value="ABCC_6TM_D2"/>
</dbReference>
<evidence type="ECO:0000256" key="3">
    <source>
        <dbReference type="ARBA" id="ARBA00022448"/>
    </source>
</evidence>
<dbReference type="OrthoDB" id="6500128at2759"/>
<dbReference type="PANTHER" id="PTHR24223">
    <property type="entry name" value="ATP-BINDING CASSETTE SUB-FAMILY C"/>
    <property type="match status" value="1"/>
</dbReference>